<reference evidence="1 2" key="1">
    <citation type="submission" date="2020-08" db="EMBL/GenBank/DDBJ databases">
        <title>Genomic Encyclopedia of Type Strains, Phase III (KMG-III): the genomes of soil and plant-associated and newly described type strains.</title>
        <authorList>
            <person name="Whitman W."/>
        </authorList>
    </citation>
    <scope>NUCLEOTIDE SEQUENCE [LARGE SCALE GENOMIC DNA]</scope>
    <source>
        <strain evidence="1 2">CECT 3302</strain>
    </source>
</reference>
<evidence type="ECO:0000313" key="2">
    <source>
        <dbReference type="Proteomes" id="UP000577707"/>
    </source>
</evidence>
<dbReference type="EMBL" id="JACHXG010000011">
    <property type="protein sequence ID" value="MBB3091584.1"/>
    <property type="molecule type" value="Genomic_DNA"/>
</dbReference>
<sequence>MTNADESTDQDGPDQLTLWRLRTSQPGLIHIQDEATAAGITTLCGFQIPATAHAMSSRQPADRARSPYAPMCAACLAALDHIRKTNPNQI</sequence>
<dbReference type="AlphaFoldDB" id="A0A7W5FAS1"/>
<protein>
    <submittedName>
        <fullName evidence="1">Uncharacterized protein</fullName>
    </submittedName>
</protein>
<evidence type="ECO:0000313" key="1">
    <source>
        <dbReference type="EMBL" id="MBB3091584.1"/>
    </source>
</evidence>
<dbReference type="RefSeq" id="WP_183549991.1">
    <property type="nucleotide sequence ID" value="NZ_BMQT01000012.1"/>
</dbReference>
<proteinExistence type="predicted"/>
<gene>
    <name evidence="1" type="ORF">FHS12_004554</name>
</gene>
<name>A0A7W5FAS1_9ACTN</name>
<accession>A0A7W5FAS1</accession>
<keyword evidence="2" id="KW-1185">Reference proteome</keyword>
<dbReference type="Proteomes" id="UP000577707">
    <property type="component" value="Unassembled WGS sequence"/>
</dbReference>
<organism evidence="1 2">
    <name type="scientific">Nocardioides albus</name>
    <dbReference type="NCBI Taxonomy" id="1841"/>
    <lineage>
        <taxon>Bacteria</taxon>
        <taxon>Bacillati</taxon>
        <taxon>Actinomycetota</taxon>
        <taxon>Actinomycetes</taxon>
        <taxon>Propionibacteriales</taxon>
        <taxon>Nocardioidaceae</taxon>
        <taxon>Nocardioides</taxon>
    </lineage>
</organism>
<comment type="caution">
    <text evidence="1">The sequence shown here is derived from an EMBL/GenBank/DDBJ whole genome shotgun (WGS) entry which is preliminary data.</text>
</comment>